<gene>
    <name evidence="1" type="ORF">BpHYR1_047729</name>
</gene>
<organism evidence="1 2">
    <name type="scientific">Brachionus plicatilis</name>
    <name type="common">Marine rotifer</name>
    <name type="synonym">Brachionus muelleri</name>
    <dbReference type="NCBI Taxonomy" id="10195"/>
    <lineage>
        <taxon>Eukaryota</taxon>
        <taxon>Metazoa</taxon>
        <taxon>Spiralia</taxon>
        <taxon>Gnathifera</taxon>
        <taxon>Rotifera</taxon>
        <taxon>Eurotatoria</taxon>
        <taxon>Monogononta</taxon>
        <taxon>Pseudotrocha</taxon>
        <taxon>Ploima</taxon>
        <taxon>Brachionidae</taxon>
        <taxon>Brachionus</taxon>
    </lineage>
</organism>
<evidence type="ECO:0000313" key="2">
    <source>
        <dbReference type="Proteomes" id="UP000276133"/>
    </source>
</evidence>
<sequence length="137" mass="16049">MVIVKIGNISKINKIFKKIKISFACFLPLLIMIFACKINKNLIGYWKDSIECELFGTQFDFNQYFTLNNSIKKKAYFKDYLCKHIATLAENQSHGQIEIKINRKLNIHFTINQVYVVEVKNRKALNLKLGLEERSQN</sequence>
<keyword evidence="2" id="KW-1185">Reference proteome</keyword>
<proteinExistence type="predicted"/>
<evidence type="ECO:0000313" key="1">
    <source>
        <dbReference type="EMBL" id="RMZ92763.1"/>
    </source>
</evidence>
<dbReference type="AlphaFoldDB" id="A0A3M7P0U9"/>
<protein>
    <submittedName>
        <fullName evidence="1">Uncharacterized protein</fullName>
    </submittedName>
</protein>
<dbReference type="EMBL" id="REGN01014322">
    <property type="protein sequence ID" value="RMZ92763.1"/>
    <property type="molecule type" value="Genomic_DNA"/>
</dbReference>
<name>A0A3M7P0U9_BRAPC</name>
<accession>A0A3M7P0U9</accession>
<reference evidence="1 2" key="1">
    <citation type="journal article" date="2018" name="Sci. Rep.">
        <title>Genomic signatures of local adaptation to the degree of environmental predictability in rotifers.</title>
        <authorList>
            <person name="Franch-Gras L."/>
            <person name="Hahn C."/>
            <person name="Garcia-Roger E.M."/>
            <person name="Carmona M.J."/>
            <person name="Serra M."/>
            <person name="Gomez A."/>
        </authorList>
    </citation>
    <scope>NUCLEOTIDE SEQUENCE [LARGE SCALE GENOMIC DNA]</scope>
    <source>
        <strain evidence="1">HYR1</strain>
    </source>
</reference>
<comment type="caution">
    <text evidence="1">The sequence shown here is derived from an EMBL/GenBank/DDBJ whole genome shotgun (WGS) entry which is preliminary data.</text>
</comment>
<dbReference type="Proteomes" id="UP000276133">
    <property type="component" value="Unassembled WGS sequence"/>
</dbReference>